<dbReference type="SUPFAM" id="SSF52833">
    <property type="entry name" value="Thioredoxin-like"/>
    <property type="match status" value="1"/>
</dbReference>
<dbReference type="PANTHER" id="PTHR42852">
    <property type="entry name" value="THIOL:DISULFIDE INTERCHANGE PROTEIN DSBE"/>
    <property type="match status" value="1"/>
</dbReference>
<feature type="domain" description="Thioredoxin" evidence="2">
    <location>
        <begin position="3"/>
        <end position="147"/>
    </location>
</feature>
<accession>A0A2K8N748</accession>
<dbReference type="Gene3D" id="3.40.30.10">
    <property type="entry name" value="Glutaredoxin"/>
    <property type="match status" value="1"/>
</dbReference>
<dbReference type="GO" id="GO:0016491">
    <property type="term" value="F:oxidoreductase activity"/>
    <property type="evidence" value="ECO:0007669"/>
    <property type="project" value="InterPro"/>
</dbReference>
<name>A0A2K8N748_9BACL</name>
<dbReference type="PROSITE" id="PS51352">
    <property type="entry name" value="THIOREDOXIN_2"/>
    <property type="match status" value="1"/>
</dbReference>
<gene>
    <name evidence="3" type="ORF">CVV65_09780</name>
</gene>
<dbReference type="RefSeq" id="WP_100667969.1">
    <property type="nucleotide sequence ID" value="NZ_CP024955.1"/>
</dbReference>
<dbReference type="OrthoDB" id="9811352at2"/>
<dbReference type="InterPro" id="IPR013766">
    <property type="entry name" value="Thioredoxin_domain"/>
</dbReference>
<dbReference type="GO" id="GO:0016209">
    <property type="term" value="F:antioxidant activity"/>
    <property type="evidence" value="ECO:0007669"/>
    <property type="project" value="InterPro"/>
</dbReference>
<dbReference type="KEGG" id="kyr:CVV65_09780"/>
<organism evidence="3 4">
    <name type="scientific">Kyrpidia spormannii</name>
    <dbReference type="NCBI Taxonomy" id="2055160"/>
    <lineage>
        <taxon>Bacteria</taxon>
        <taxon>Bacillati</taxon>
        <taxon>Bacillota</taxon>
        <taxon>Bacilli</taxon>
        <taxon>Bacillales</taxon>
        <taxon>Alicyclobacillaceae</taxon>
        <taxon>Kyrpidia</taxon>
    </lineage>
</organism>
<dbReference type="Pfam" id="PF00578">
    <property type="entry name" value="AhpC-TSA"/>
    <property type="match status" value="1"/>
</dbReference>
<protein>
    <submittedName>
        <fullName evidence="3">Thiol-disulfide oxidoreductase</fullName>
    </submittedName>
</protein>
<dbReference type="PANTHER" id="PTHR42852:SF12">
    <property type="entry name" value="THIOL-DISULFIDE OXIDOREDUCTASE YKUV"/>
    <property type="match status" value="1"/>
</dbReference>
<reference evidence="4" key="1">
    <citation type="submission" date="2017-11" db="EMBL/GenBank/DDBJ databases">
        <title>Complete Genome Sequence of Kyrpidia sp. Strain EA-1, a thermophilic, hydrogen-oxidizing Bacterium, isolated from the Azores.</title>
        <authorList>
            <person name="Reiner J.E."/>
            <person name="Lapp C.J."/>
            <person name="Bunk B."/>
            <person name="Gescher J."/>
        </authorList>
    </citation>
    <scope>NUCLEOTIDE SEQUENCE [LARGE SCALE GENOMIC DNA]</scope>
    <source>
        <strain evidence="4">EA-1</strain>
    </source>
</reference>
<keyword evidence="1" id="KW-1015">Disulfide bond</keyword>
<dbReference type="CDD" id="cd02966">
    <property type="entry name" value="TlpA_like_family"/>
    <property type="match status" value="1"/>
</dbReference>
<sequence length="154" mass="17516">MPMRLGTPFPGLEGATEWLVVDGPPNIEIGRPILIHFWAVSCHICHETLPNLLAYRDRFVPKGLQLVSIHMPRQEADTDVEKVKKDIQEFGIHHPVAVDNLHRIADRYQNQFVPAFFLFDTEGHLKFRAAGDRGLQNVEKKLEELFAEPAPSQS</sequence>
<evidence type="ECO:0000313" key="4">
    <source>
        <dbReference type="Proteomes" id="UP000231932"/>
    </source>
</evidence>
<dbReference type="InterPro" id="IPR036249">
    <property type="entry name" value="Thioredoxin-like_sf"/>
</dbReference>
<dbReference type="Proteomes" id="UP000231932">
    <property type="component" value="Chromosome"/>
</dbReference>
<evidence type="ECO:0000256" key="1">
    <source>
        <dbReference type="ARBA" id="ARBA00023157"/>
    </source>
</evidence>
<evidence type="ECO:0000259" key="2">
    <source>
        <dbReference type="PROSITE" id="PS51352"/>
    </source>
</evidence>
<dbReference type="EMBL" id="CP024955">
    <property type="protein sequence ID" value="ATY85179.1"/>
    <property type="molecule type" value="Genomic_DNA"/>
</dbReference>
<evidence type="ECO:0000313" key="3">
    <source>
        <dbReference type="EMBL" id="ATY85179.1"/>
    </source>
</evidence>
<dbReference type="AlphaFoldDB" id="A0A2K8N748"/>
<dbReference type="InterPro" id="IPR050553">
    <property type="entry name" value="Thioredoxin_ResA/DsbE_sf"/>
</dbReference>
<keyword evidence="4" id="KW-1185">Reference proteome</keyword>
<dbReference type="InterPro" id="IPR000866">
    <property type="entry name" value="AhpC/TSA"/>
</dbReference>
<proteinExistence type="predicted"/>